<proteinExistence type="predicted"/>
<sequence>MGNIGYRQILIFQLRDYYPPTLLEQKNLGELLQLREKLLERIIDEQNRKDERNDDIYRL</sequence>
<accession>A0A6M3Y196</accession>
<protein>
    <submittedName>
        <fullName evidence="1">Uncharacterized protein</fullName>
    </submittedName>
</protein>
<evidence type="ECO:0000313" key="1">
    <source>
        <dbReference type="EMBL" id="QJI04035.1"/>
    </source>
</evidence>
<name>A0A6M3Y196_9ZZZZ</name>
<dbReference type="AlphaFoldDB" id="A0A6M3Y196"/>
<gene>
    <name evidence="1" type="ORF">TM448B05961_0004</name>
</gene>
<dbReference type="EMBL" id="MT145142">
    <property type="protein sequence ID" value="QJI04035.1"/>
    <property type="molecule type" value="Genomic_DNA"/>
</dbReference>
<organism evidence="1">
    <name type="scientific">viral metagenome</name>
    <dbReference type="NCBI Taxonomy" id="1070528"/>
    <lineage>
        <taxon>unclassified sequences</taxon>
        <taxon>metagenomes</taxon>
        <taxon>organismal metagenomes</taxon>
    </lineage>
</organism>
<reference evidence="1" key="1">
    <citation type="submission" date="2020-03" db="EMBL/GenBank/DDBJ databases">
        <title>The deep terrestrial virosphere.</title>
        <authorList>
            <person name="Holmfeldt K."/>
            <person name="Nilsson E."/>
            <person name="Simone D."/>
            <person name="Lopez-Fernandez M."/>
            <person name="Wu X."/>
            <person name="de Brujin I."/>
            <person name="Lundin D."/>
            <person name="Andersson A."/>
            <person name="Bertilsson S."/>
            <person name="Dopson M."/>
        </authorList>
    </citation>
    <scope>NUCLEOTIDE SEQUENCE</scope>
    <source>
        <strain evidence="1">TM448B05961</strain>
    </source>
</reference>